<sequence>METSTQGGLYIPKQHADRCFPQLDMTLQPPMQDLVVKDLQGIEWNFRHIYCDHERAHLLTNGWNTFVNSKNLRPGDSCIFVSGENGEIGIGIRRAMKQHSHICTKLCQQSSQNIQLGALAAVVHAVSIGSLFHLQYHPWIAPFEFMIPLKTYVESIEKDYSIGTRVHMLSEVGGCPRRYGTIVGNEDIDPIRWPGSEWRCIKVQWDSMLNIERVCPWWIEPLGSPKIMLKGIPIFPLPNKTDVPNPSLLGLNNFANENITGSSSKPEYHKVDMDLEGQQYNTGNDKKSIFSIFAFFICLCFFTFVIFVFRPLL</sequence>
<dbReference type="Proteomes" id="UP000265566">
    <property type="component" value="Chromosome 8"/>
</dbReference>
<evidence type="ECO:0000313" key="11">
    <source>
        <dbReference type="EMBL" id="RHN40578.1"/>
    </source>
</evidence>
<comment type="function">
    <text evidence="8">Auxin response factors (ARFs) are transcriptional factors that bind specifically to the DNA sequence 5'-TGTCTC-3' found in the auxin-responsive promoter elements (AuxREs).</text>
</comment>
<dbReference type="PANTHER" id="PTHR31384:SF25">
    <property type="entry name" value="AUXIN RESPONSE FACTOR"/>
    <property type="match status" value="1"/>
</dbReference>
<keyword evidence="9" id="KW-1133">Transmembrane helix</keyword>
<dbReference type="CDD" id="cd10017">
    <property type="entry name" value="B3_DNA"/>
    <property type="match status" value="1"/>
</dbReference>
<evidence type="ECO:0000256" key="8">
    <source>
        <dbReference type="RuleBase" id="RU004561"/>
    </source>
</evidence>
<dbReference type="SMART" id="SM01019">
    <property type="entry name" value="B3"/>
    <property type="match status" value="1"/>
</dbReference>
<keyword evidence="6 8" id="KW-0539">Nucleus</keyword>
<keyword evidence="5 8" id="KW-0804">Transcription</keyword>
<evidence type="ECO:0000256" key="6">
    <source>
        <dbReference type="ARBA" id="ARBA00023242"/>
    </source>
</evidence>
<keyword evidence="3 8" id="KW-0805">Transcription regulation</keyword>
<feature type="domain" description="TF-B3" evidence="10">
    <location>
        <begin position="1"/>
        <end position="96"/>
    </location>
</feature>
<evidence type="ECO:0000259" key="10">
    <source>
        <dbReference type="PROSITE" id="PS50863"/>
    </source>
</evidence>
<keyword evidence="7 8" id="KW-0927">Auxin signaling pathway</keyword>
<keyword evidence="9" id="KW-0472">Membrane</keyword>
<reference evidence="11" key="1">
    <citation type="journal article" date="2018" name="Nat. Plants">
        <title>Whole-genome landscape of Medicago truncatula symbiotic genes.</title>
        <authorList>
            <person name="Pecrix Y."/>
            <person name="Gamas P."/>
            <person name="Carrere S."/>
        </authorList>
    </citation>
    <scope>NUCLEOTIDE SEQUENCE</scope>
    <source>
        <tissue evidence="11">Leaves</tissue>
    </source>
</reference>
<comment type="subunit">
    <text evidence="8">Homodimers and heterodimers.</text>
</comment>
<protein>
    <recommendedName>
        <fullName evidence="8">Auxin response factor</fullName>
    </recommendedName>
</protein>
<dbReference type="Pfam" id="PF02362">
    <property type="entry name" value="B3"/>
    <property type="match status" value="1"/>
</dbReference>
<dbReference type="PROSITE" id="PS50863">
    <property type="entry name" value="B3"/>
    <property type="match status" value="1"/>
</dbReference>
<dbReference type="InterPro" id="IPR015300">
    <property type="entry name" value="DNA-bd_pseudobarrel_sf"/>
</dbReference>
<dbReference type="GO" id="GO:0003677">
    <property type="term" value="F:DNA binding"/>
    <property type="evidence" value="ECO:0007669"/>
    <property type="project" value="UniProtKB-KW"/>
</dbReference>
<dbReference type="PANTHER" id="PTHR31384">
    <property type="entry name" value="AUXIN RESPONSE FACTOR 4-RELATED"/>
    <property type="match status" value="1"/>
</dbReference>
<dbReference type="GO" id="GO:0009734">
    <property type="term" value="P:auxin-activated signaling pathway"/>
    <property type="evidence" value="ECO:0007669"/>
    <property type="project" value="UniProtKB-KW"/>
</dbReference>
<keyword evidence="4 8" id="KW-0238">DNA-binding</keyword>
<evidence type="ECO:0000256" key="7">
    <source>
        <dbReference type="ARBA" id="ARBA00023294"/>
    </source>
</evidence>
<dbReference type="SUPFAM" id="SSF101936">
    <property type="entry name" value="DNA-binding pseudobarrel domain"/>
    <property type="match status" value="1"/>
</dbReference>
<dbReference type="Gene3D" id="2.40.330.10">
    <property type="entry name" value="DNA-binding pseudobarrel domain"/>
    <property type="match status" value="1"/>
</dbReference>
<name>A0A396GJL7_MEDTR</name>
<evidence type="ECO:0000256" key="4">
    <source>
        <dbReference type="ARBA" id="ARBA00023125"/>
    </source>
</evidence>
<dbReference type="Gene3D" id="2.30.30.1040">
    <property type="match status" value="1"/>
</dbReference>
<dbReference type="GO" id="GO:0006355">
    <property type="term" value="P:regulation of DNA-templated transcription"/>
    <property type="evidence" value="ECO:0007669"/>
    <property type="project" value="InterPro"/>
</dbReference>
<organism evidence="11">
    <name type="scientific">Medicago truncatula</name>
    <name type="common">Barrel medic</name>
    <name type="synonym">Medicago tribuloides</name>
    <dbReference type="NCBI Taxonomy" id="3880"/>
    <lineage>
        <taxon>Eukaryota</taxon>
        <taxon>Viridiplantae</taxon>
        <taxon>Streptophyta</taxon>
        <taxon>Embryophyta</taxon>
        <taxon>Tracheophyta</taxon>
        <taxon>Spermatophyta</taxon>
        <taxon>Magnoliopsida</taxon>
        <taxon>eudicotyledons</taxon>
        <taxon>Gunneridae</taxon>
        <taxon>Pentapetalae</taxon>
        <taxon>rosids</taxon>
        <taxon>fabids</taxon>
        <taxon>Fabales</taxon>
        <taxon>Fabaceae</taxon>
        <taxon>Papilionoideae</taxon>
        <taxon>50 kb inversion clade</taxon>
        <taxon>NPAAA clade</taxon>
        <taxon>Hologalegina</taxon>
        <taxon>IRL clade</taxon>
        <taxon>Trifolieae</taxon>
        <taxon>Medicago</taxon>
    </lineage>
</organism>
<dbReference type="Gramene" id="rna46741">
    <property type="protein sequence ID" value="RHN40578.1"/>
    <property type="gene ID" value="gene46741"/>
</dbReference>
<evidence type="ECO:0000256" key="1">
    <source>
        <dbReference type="ARBA" id="ARBA00004123"/>
    </source>
</evidence>
<keyword evidence="9" id="KW-0812">Transmembrane</keyword>
<dbReference type="InterPro" id="IPR003340">
    <property type="entry name" value="B3_DNA-bd"/>
</dbReference>
<evidence type="ECO:0000256" key="3">
    <source>
        <dbReference type="ARBA" id="ARBA00023015"/>
    </source>
</evidence>
<dbReference type="InterPro" id="IPR010525">
    <property type="entry name" value="ARF_dom"/>
</dbReference>
<evidence type="ECO:0000256" key="2">
    <source>
        <dbReference type="ARBA" id="ARBA00007853"/>
    </source>
</evidence>
<comment type="subcellular location">
    <subcellularLocation>
        <location evidence="1 8">Nucleus</location>
    </subcellularLocation>
</comment>
<dbReference type="InterPro" id="IPR044835">
    <property type="entry name" value="ARF_plant"/>
</dbReference>
<accession>A0A396GJL7</accession>
<gene>
    <name evidence="11" type="ORF">MtrunA17_Chr8g0356211</name>
</gene>
<dbReference type="GO" id="GO:0005634">
    <property type="term" value="C:nucleus"/>
    <property type="evidence" value="ECO:0007669"/>
    <property type="project" value="UniProtKB-SubCell"/>
</dbReference>
<dbReference type="EMBL" id="PSQE01000008">
    <property type="protein sequence ID" value="RHN40578.1"/>
    <property type="molecule type" value="Genomic_DNA"/>
</dbReference>
<comment type="similarity">
    <text evidence="2 8">Belongs to the ARF family.</text>
</comment>
<comment type="caution">
    <text evidence="11">The sequence shown here is derived from an EMBL/GenBank/DDBJ whole genome shotgun (WGS) entry which is preliminary data.</text>
</comment>
<evidence type="ECO:0000256" key="5">
    <source>
        <dbReference type="ARBA" id="ARBA00023163"/>
    </source>
</evidence>
<proteinExistence type="inferred from homology"/>
<dbReference type="Pfam" id="PF06507">
    <property type="entry name" value="ARF_AD"/>
    <property type="match status" value="1"/>
</dbReference>
<feature type="transmembrane region" description="Helical" evidence="9">
    <location>
        <begin position="289"/>
        <end position="309"/>
    </location>
</feature>
<dbReference type="AlphaFoldDB" id="A0A396GJL7"/>
<evidence type="ECO:0000256" key="9">
    <source>
        <dbReference type="SAM" id="Phobius"/>
    </source>
</evidence>